<evidence type="ECO:0008006" key="6">
    <source>
        <dbReference type="Google" id="ProtNLM"/>
    </source>
</evidence>
<dbReference type="EMBL" id="SNRW01005946">
    <property type="protein sequence ID" value="KAA6384048.1"/>
    <property type="molecule type" value="Genomic_DNA"/>
</dbReference>
<proteinExistence type="predicted"/>
<evidence type="ECO:0000256" key="2">
    <source>
        <dbReference type="SAM" id="Coils"/>
    </source>
</evidence>
<protein>
    <recommendedName>
        <fullName evidence="6">Tyr recombinase domain-containing protein</fullName>
    </recommendedName>
</protein>
<feature type="coiled-coil region" evidence="2">
    <location>
        <begin position="435"/>
        <end position="475"/>
    </location>
</feature>
<evidence type="ECO:0000256" key="3">
    <source>
        <dbReference type="SAM" id="MobiDB-lite"/>
    </source>
</evidence>
<dbReference type="Proteomes" id="UP000324800">
    <property type="component" value="Unassembled WGS sequence"/>
</dbReference>
<dbReference type="GO" id="GO:0006310">
    <property type="term" value="P:DNA recombination"/>
    <property type="evidence" value="ECO:0007669"/>
    <property type="project" value="UniProtKB-KW"/>
</dbReference>
<reference evidence="4 5" key="1">
    <citation type="submission" date="2019-03" db="EMBL/GenBank/DDBJ databases">
        <title>Single cell metagenomics reveals metabolic interactions within the superorganism composed of flagellate Streblomastix strix and complex community of Bacteroidetes bacteria on its surface.</title>
        <authorList>
            <person name="Treitli S.C."/>
            <person name="Kolisko M."/>
            <person name="Husnik F."/>
            <person name="Keeling P."/>
            <person name="Hampl V."/>
        </authorList>
    </citation>
    <scope>NUCLEOTIDE SEQUENCE [LARGE SCALE GENOMIC DNA]</scope>
    <source>
        <strain evidence="4">ST1C</strain>
    </source>
</reference>
<dbReference type="AlphaFoldDB" id="A0A5J4VN63"/>
<keyword evidence="1" id="KW-0233">DNA recombination</keyword>
<feature type="compositionally biased region" description="Basic and acidic residues" evidence="3">
    <location>
        <begin position="615"/>
        <end position="631"/>
    </location>
</feature>
<sequence>IDIFATRANRQCTRYCSISKDKCAVKRNGFSLEWAKEIPLLHPPISQLLKTIRKIKKERVSLAVLIAPDWPNQKWFTEMREIIRQQICLGESTQVLLMGAKHRNKGWALPPGLIYLFSGSKDGEKLFRQLLQTRGLSSNAVDRVISNWSSQQRTHIAGLTLLARYLKRNNQQPEYLLNLDQPQIFMANYLEDAINQKCSDNSVKNQRCALAVLLKFMRYSEQQIHSDLVKQLMRKIRMRLRQTDKEKQIWDLDILLNYIKQQVPLLEQNLLSIQQRRAIAATLAMVFTVARLTELHRAVLLSTSEDECIIQTTILKSPQRITEFKICKIPDERICPLRWFKSWIKAIEPNTPNKAEELWRISHAERYIQADDLSKAIRAVMQSAGISKTYSVTSIRAAAITKLLKHNVSSVKVDRFTHHSETVSTVKQYYDKNNNVEAREVLGQTEKELDNEEDEEQERTLLEEIEHERSNVEQRIPSPVGVLSPGMSHLEFSQPPSGTYITQTQSSIETEDTFQPFLQYSRTLTEVVEDQRAREDAANVEEVARLLDPFNIGRVNKQPKSTLSMQEVVYNPEEYKQSPGRDMSSSFVPPHQDVPTVGNLGQTESSEVQTQSSADEQHEAPMIKGKETDDS</sequence>
<evidence type="ECO:0000313" key="4">
    <source>
        <dbReference type="EMBL" id="KAA6384048.1"/>
    </source>
</evidence>
<keyword evidence="2" id="KW-0175">Coiled coil</keyword>
<feature type="compositionally biased region" description="Low complexity" evidence="3">
    <location>
        <begin position="602"/>
        <end position="613"/>
    </location>
</feature>
<dbReference type="InterPro" id="IPR013762">
    <property type="entry name" value="Integrase-like_cat_sf"/>
</dbReference>
<gene>
    <name evidence="4" type="ORF">EZS28_020423</name>
</gene>
<dbReference type="InterPro" id="IPR011010">
    <property type="entry name" value="DNA_brk_join_enz"/>
</dbReference>
<dbReference type="GO" id="GO:0003677">
    <property type="term" value="F:DNA binding"/>
    <property type="evidence" value="ECO:0007669"/>
    <property type="project" value="InterPro"/>
</dbReference>
<dbReference type="Gene3D" id="1.10.443.10">
    <property type="entry name" value="Intergrase catalytic core"/>
    <property type="match status" value="1"/>
</dbReference>
<organism evidence="4 5">
    <name type="scientific">Streblomastix strix</name>
    <dbReference type="NCBI Taxonomy" id="222440"/>
    <lineage>
        <taxon>Eukaryota</taxon>
        <taxon>Metamonada</taxon>
        <taxon>Preaxostyla</taxon>
        <taxon>Oxymonadida</taxon>
        <taxon>Streblomastigidae</taxon>
        <taxon>Streblomastix</taxon>
    </lineage>
</organism>
<evidence type="ECO:0000313" key="5">
    <source>
        <dbReference type="Proteomes" id="UP000324800"/>
    </source>
</evidence>
<dbReference type="GO" id="GO:0015074">
    <property type="term" value="P:DNA integration"/>
    <property type="evidence" value="ECO:0007669"/>
    <property type="project" value="InterPro"/>
</dbReference>
<name>A0A5J4VN63_9EUKA</name>
<evidence type="ECO:0000256" key="1">
    <source>
        <dbReference type="ARBA" id="ARBA00023172"/>
    </source>
</evidence>
<feature type="region of interest" description="Disordered" evidence="3">
    <location>
        <begin position="575"/>
        <end position="631"/>
    </location>
</feature>
<comment type="caution">
    <text evidence="4">The sequence shown here is derived from an EMBL/GenBank/DDBJ whole genome shotgun (WGS) entry which is preliminary data.</text>
</comment>
<accession>A0A5J4VN63</accession>
<feature type="non-terminal residue" evidence="4">
    <location>
        <position position="1"/>
    </location>
</feature>
<dbReference type="OrthoDB" id="7692528at2759"/>
<dbReference type="SUPFAM" id="SSF56349">
    <property type="entry name" value="DNA breaking-rejoining enzymes"/>
    <property type="match status" value="1"/>
</dbReference>